<proteinExistence type="predicted"/>
<dbReference type="Gene3D" id="3.50.50.60">
    <property type="entry name" value="FAD/NAD(P)-binding domain"/>
    <property type="match status" value="2"/>
</dbReference>
<dbReference type="Pfam" id="PF13738">
    <property type="entry name" value="Pyr_redox_3"/>
    <property type="match status" value="1"/>
</dbReference>
<reference evidence="1 2" key="1">
    <citation type="journal article" date="2018" name="Genome Announc.">
        <title>Draft Genome Sequence of "Candidatus Phycosocius bacilliformis," an Alphaproteobacterial Ectosymbiont of the Hydrocarbon-Producing Green Alga Botryococcus braunii.</title>
        <authorList>
            <person name="Tanabe Y."/>
            <person name="Yamaguchi H."/>
            <person name="Watanabe M.M."/>
        </authorList>
    </citation>
    <scope>NUCLEOTIDE SEQUENCE [LARGE SCALE GENOMIC DNA]</scope>
    <source>
        <strain evidence="1 2">BOTRYCO-2</strain>
    </source>
</reference>
<dbReference type="OrthoDB" id="312624at2"/>
<dbReference type="RefSeq" id="WP_108983364.1">
    <property type="nucleotide sequence ID" value="NZ_BFBR01000001.1"/>
</dbReference>
<dbReference type="PANTHER" id="PTHR42877">
    <property type="entry name" value="L-ORNITHINE N(5)-MONOOXYGENASE-RELATED"/>
    <property type="match status" value="1"/>
</dbReference>
<keyword evidence="1" id="KW-0503">Monooxygenase</keyword>
<dbReference type="GO" id="GO:0004497">
    <property type="term" value="F:monooxygenase activity"/>
    <property type="evidence" value="ECO:0007669"/>
    <property type="project" value="UniProtKB-KW"/>
</dbReference>
<organism evidence="1 2">
    <name type="scientific">Candidatus Phycosocius bacilliformis</name>
    <dbReference type="NCBI Taxonomy" id="1445552"/>
    <lineage>
        <taxon>Bacteria</taxon>
        <taxon>Pseudomonadati</taxon>
        <taxon>Pseudomonadota</taxon>
        <taxon>Alphaproteobacteria</taxon>
        <taxon>Caulobacterales</taxon>
        <taxon>Caulobacterales incertae sedis</taxon>
        <taxon>Candidatus Phycosocius</taxon>
    </lineage>
</organism>
<keyword evidence="2" id="KW-1185">Reference proteome</keyword>
<sequence>MDHSTPIVIIGAGLGGLAAAIQLKQAGYHNLRILEKDGKVGGTWAQNTYPGCSCDVPVVLYQYSFAPAIHWTNTYPSSAELQAYCEQLVAQFDLGPLLSLATEAISAIWQADSHAWTITTKQGETLQAGAIISALGQLNRPAIPALPGQDIFAGASMHSAAWDHTVDLAGKKVGVIGSAASAVQLIPEVAQVAGKLVVFQRSANYIGPRGDREIPASEVALLMSNPAAAMDIGARNRALVFDTADTFFWQAFSWTPEGRAAYGEVARRHLESQIADPDLRAKLTPDYPVGCKRFLFTDTYYPALTLPHVTLETARIEQLTANGITVTGGVHHDLDVIIYATGFETTGWHWSLDVVGDHGQRLADQWADGPEAYLGITTAHFPNFFMLYGPHTNLGHNSITYMMERQIDYIKAVLDGMAARQVDVATVTEDAQARFLLGLQDRLSATVWADPACNSWYKNDQGKITQNWGGNCRDYADAVRDVVWSDYTLEQGNKSA</sequence>
<dbReference type="PANTHER" id="PTHR42877:SF4">
    <property type="entry name" value="FAD_NAD(P)-BINDING DOMAIN-CONTAINING PROTEIN-RELATED"/>
    <property type="match status" value="1"/>
</dbReference>
<comment type="caution">
    <text evidence="1">The sequence shown here is derived from an EMBL/GenBank/DDBJ whole genome shotgun (WGS) entry which is preliminary data.</text>
</comment>
<dbReference type="EMBL" id="BFBR01000001">
    <property type="protein sequence ID" value="GBF56478.1"/>
    <property type="molecule type" value="Genomic_DNA"/>
</dbReference>
<name>A0A2P2E5Z6_9PROT</name>
<evidence type="ECO:0000313" key="1">
    <source>
        <dbReference type="EMBL" id="GBF56478.1"/>
    </source>
</evidence>
<dbReference type="PRINTS" id="PR00411">
    <property type="entry name" value="PNDRDTASEI"/>
</dbReference>
<dbReference type="SUPFAM" id="SSF51905">
    <property type="entry name" value="FAD/NAD(P)-binding domain"/>
    <property type="match status" value="2"/>
</dbReference>
<evidence type="ECO:0000313" key="2">
    <source>
        <dbReference type="Proteomes" id="UP000245086"/>
    </source>
</evidence>
<accession>A0A2P2E5Z6</accession>
<dbReference type="InterPro" id="IPR051209">
    <property type="entry name" value="FAD-bind_Monooxygenase_sf"/>
</dbReference>
<gene>
    <name evidence="1" type="ORF">PbB2_00134</name>
</gene>
<keyword evidence="1" id="KW-0560">Oxidoreductase</keyword>
<dbReference type="AlphaFoldDB" id="A0A2P2E5Z6"/>
<protein>
    <submittedName>
        <fullName evidence="1">Baeyer-Villiger monooxygenase</fullName>
    </submittedName>
</protein>
<dbReference type="Proteomes" id="UP000245086">
    <property type="component" value="Unassembled WGS sequence"/>
</dbReference>
<dbReference type="InterPro" id="IPR036188">
    <property type="entry name" value="FAD/NAD-bd_sf"/>
</dbReference>